<accession>B8BFT2</accession>
<dbReference type="Proteomes" id="UP000007015">
    <property type="component" value="Chromosome 10"/>
</dbReference>
<evidence type="ECO:0000313" key="2">
    <source>
        <dbReference type="Proteomes" id="UP000007015"/>
    </source>
</evidence>
<dbReference type="AlphaFoldDB" id="B8BFT2"/>
<proteinExistence type="predicted"/>
<name>B8BFT2_ORYSI</name>
<protein>
    <submittedName>
        <fullName evidence="1">Uncharacterized protein</fullName>
    </submittedName>
</protein>
<organism evidence="1 2">
    <name type="scientific">Oryza sativa subsp. indica</name>
    <name type="common">Rice</name>
    <dbReference type="NCBI Taxonomy" id="39946"/>
    <lineage>
        <taxon>Eukaryota</taxon>
        <taxon>Viridiplantae</taxon>
        <taxon>Streptophyta</taxon>
        <taxon>Embryophyta</taxon>
        <taxon>Tracheophyta</taxon>
        <taxon>Spermatophyta</taxon>
        <taxon>Magnoliopsida</taxon>
        <taxon>Liliopsida</taxon>
        <taxon>Poales</taxon>
        <taxon>Poaceae</taxon>
        <taxon>BOP clade</taxon>
        <taxon>Oryzoideae</taxon>
        <taxon>Oryzeae</taxon>
        <taxon>Oryzinae</taxon>
        <taxon>Oryza</taxon>
        <taxon>Oryza sativa</taxon>
    </lineage>
</organism>
<dbReference type="HOGENOM" id="CLU_2642441_0_0_1"/>
<dbReference type="Gramene" id="BGIOSGA032266-TA">
    <property type="protein sequence ID" value="BGIOSGA032266-PA"/>
    <property type="gene ID" value="BGIOSGA032266"/>
</dbReference>
<dbReference type="EMBL" id="CM000135">
    <property type="protein sequence ID" value="EEC66591.1"/>
    <property type="molecule type" value="Genomic_DNA"/>
</dbReference>
<keyword evidence="2" id="KW-1185">Reference proteome</keyword>
<gene>
    <name evidence="1" type="ORF">OsI_32805</name>
</gene>
<evidence type="ECO:0000313" key="1">
    <source>
        <dbReference type="EMBL" id="EEC66591.1"/>
    </source>
</evidence>
<sequence length="77" mass="8476">MTNSKWWRPNGVGSSIELVVGSRPRHWHSSSSTLARGQQPMGQALRRACRQPRASPEHDKGGELRINLDADLVMAAA</sequence>
<reference evidence="1 2" key="1">
    <citation type="journal article" date="2005" name="PLoS Biol.">
        <title>The genomes of Oryza sativa: a history of duplications.</title>
        <authorList>
            <person name="Yu J."/>
            <person name="Wang J."/>
            <person name="Lin W."/>
            <person name="Li S."/>
            <person name="Li H."/>
            <person name="Zhou J."/>
            <person name="Ni P."/>
            <person name="Dong W."/>
            <person name="Hu S."/>
            <person name="Zeng C."/>
            <person name="Zhang J."/>
            <person name="Zhang Y."/>
            <person name="Li R."/>
            <person name="Xu Z."/>
            <person name="Li S."/>
            <person name="Li X."/>
            <person name="Zheng H."/>
            <person name="Cong L."/>
            <person name="Lin L."/>
            <person name="Yin J."/>
            <person name="Geng J."/>
            <person name="Li G."/>
            <person name="Shi J."/>
            <person name="Liu J."/>
            <person name="Lv H."/>
            <person name="Li J."/>
            <person name="Wang J."/>
            <person name="Deng Y."/>
            <person name="Ran L."/>
            <person name="Shi X."/>
            <person name="Wang X."/>
            <person name="Wu Q."/>
            <person name="Li C."/>
            <person name="Ren X."/>
            <person name="Wang J."/>
            <person name="Wang X."/>
            <person name="Li D."/>
            <person name="Liu D."/>
            <person name="Zhang X."/>
            <person name="Ji Z."/>
            <person name="Zhao W."/>
            <person name="Sun Y."/>
            <person name="Zhang Z."/>
            <person name="Bao J."/>
            <person name="Han Y."/>
            <person name="Dong L."/>
            <person name="Ji J."/>
            <person name="Chen P."/>
            <person name="Wu S."/>
            <person name="Liu J."/>
            <person name="Xiao Y."/>
            <person name="Bu D."/>
            <person name="Tan J."/>
            <person name="Yang L."/>
            <person name="Ye C."/>
            <person name="Zhang J."/>
            <person name="Xu J."/>
            <person name="Zhou Y."/>
            <person name="Yu Y."/>
            <person name="Zhang B."/>
            <person name="Zhuang S."/>
            <person name="Wei H."/>
            <person name="Liu B."/>
            <person name="Lei M."/>
            <person name="Yu H."/>
            <person name="Li Y."/>
            <person name="Xu H."/>
            <person name="Wei S."/>
            <person name="He X."/>
            <person name="Fang L."/>
            <person name="Zhang Z."/>
            <person name="Zhang Y."/>
            <person name="Huang X."/>
            <person name="Su Z."/>
            <person name="Tong W."/>
            <person name="Li J."/>
            <person name="Tong Z."/>
            <person name="Li S."/>
            <person name="Ye J."/>
            <person name="Wang L."/>
            <person name="Fang L."/>
            <person name="Lei T."/>
            <person name="Chen C."/>
            <person name="Chen H."/>
            <person name="Xu Z."/>
            <person name="Li H."/>
            <person name="Huang H."/>
            <person name="Zhang F."/>
            <person name="Xu H."/>
            <person name="Li N."/>
            <person name="Zhao C."/>
            <person name="Li S."/>
            <person name="Dong L."/>
            <person name="Huang Y."/>
            <person name="Li L."/>
            <person name="Xi Y."/>
            <person name="Qi Q."/>
            <person name="Li W."/>
            <person name="Zhang B."/>
            <person name="Hu W."/>
            <person name="Zhang Y."/>
            <person name="Tian X."/>
            <person name="Jiao Y."/>
            <person name="Liang X."/>
            <person name="Jin J."/>
            <person name="Gao L."/>
            <person name="Zheng W."/>
            <person name="Hao B."/>
            <person name="Liu S."/>
            <person name="Wang W."/>
            <person name="Yuan L."/>
            <person name="Cao M."/>
            <person name="McDermott J."/>
            <person name="Samudrala R."/>
            <person name="Wang J."/>
            <person name="Wong G.K."/>
            <person name="Yang H."/>
        </authorList>
    </citation>
    <scope>NUCLEOTIDE SEQUENCE [LARGE SCALE GENOMIC DNA]</scope>
    <source>
        <strain evidence="2">cv. 93-11</strain>
    </source>
</reference>